<sequence>MAVPLPGETLAAIEEEFESFRRFSEGFIDRSKGLLVELEPFGGETSGQFSLEDKVSSPIKNVVRPTRREPLNRIIEGANTGNDAVERIVLVFGFLRNEVRVLKEKALESTVPFLLLFGESMEGEGESNSVKDGDGHLKFAKGIRQLVKALDLAERTKAVLTNLVQQCYAVHADSGDNLALYKTFQDVGLKSVLTSIGTCLYILLLIDSAVRHNPLLLTCSSMFQGTLSSLASQPEKYGLTPEEVEKLTWDLQNIDGLISSQGSFQSAIEHVLTEVEVSSKSTKPLLRQMHGVISESLSQCIQRSGHGVESPYENEILLQNMCLTILYTWISGDATDKKVLRLSADVSKTIPAIPLYAHMVIITSDMLEQHLHPSWLKEKPQDFKIKSKKNHHAFLAQLDDTFMGRCKTLMKSLTSWCITVDDELPKNMSSTDIFAYALKTLKDGLHDVGSLQGTLITFLELHTHLEKPVNKAQMVTVCQAAAMLKVVETLFNKRSSVLLQMIPYMLSTVQARMFSTLEPLKRKLEAEIEAGPKKGLKGLLTVKDTDEVKLDAFALVSIALHALDGPTTSQRIALVSFLLDLLKDMQQVKGETATDLMVLLSLLNLLYEYENLFDAKCDTSFLIFSSDILGQFLKEVLGDLKLHSQVYNVVRAFHGGQKLIAKSGLEKDCMVNFSKNLENIFLNNFVATLHRMIENDLRFHLHSERIEGMTKKNPLEDKQSDITPLLRLDPIAFDVSLVSIRDQITHYLNQDFYNHTAIGLQNWKTYNEMLNLARSKYGLKLSEIHLPQHTLGQGLDVLEIMRNIHVFVVKYSYNLHLQTFVEKLAESGDRKHLNTISIRHIANSIRSHGIGIVNTTINYVYQYLTKKLEVVTTFLYDDHIKSRLKREMKFFNESQEDLDHEYPFERALAFNKDIRKLGVTSSGLTYMDKFREAITEVGNALGFVRMMRLGAMRYCSQATEFLPPREGSQGEEKTSFTARANGEEEDDLVVKCTEQVDSLMENLEAKSAETLDYLNLLVSVFSKELCNERFSHLQDFHIIVPAVTLNAIESLLKGKEKLSKRGVDSEATFSDDGFALGLAYLLQVLKQMKMFNDIHWFDAVRKHYTAEKEKLLASKQATRRSSLFSMSSSSEEEHNTQLLLARHEGHIEEFGFLEWTLRAANTFFHDRRKK</sequence>
<feature type="domain" description="WASH complex subunit 4 N-terminal" evidence="2">
    <location>
        <begin position="73"/>
        <end position="620"/>
    </location>
</feature>
<dbReference type="GO" id="GO:0007032">
    <property type="term" value="P:endosome organization"/>
    <property type="evidence" value="ECO:0007669"/>
    <property type="project" value="TreeGrafter"/>
</dbReference>
<dbReference type="PANTHER" id="PTHR31409">
    <property type="entry name" value="WASH COMPLEX SUBUNIT 4"/>
    <property type="match status" value="1"/>
</dbReference>
<dbReference type="GO" id="GO:0016197">
    <property type="term" value="P:endosomal transport"/>
    <property type="evidence" value="ECO:0007669"/>
    <property type="project" value="TreeGrafter"/>
</dbReference>
<proteinExistence type="predicted"/>
<evidence type="ECO:0000259" key="2">
    <source>
        <dbReference type="Pfam" id="PF14745"/>
    </source>
</evidence>
<dbReference type="InterPro" id="IPR028282">
    <property type="entry name" value="WASH-7_central"/>
</dbReference>
<evidence type="ECO:0000259" key="3">
    <source>
        <dbReference type="Pfam" id="PF14746"/>
    </source>
</evidence>
<keyword evidence="5" id="KW-1185">Reference proteome</keyword>
<dbReference type="EMBL" id="CP151506">
    <property type="protein sequence ID" value="WZN62725.1"/>
    <property type="molecule type" value="Genomic_DNA"/>
</dbReference>
<dbReference type="Proteomes" id="UP001472866">
    <property type="component" value="Chromosome 06"/>
</dbReference>
<reference evidence="4 5" key="1">
    <citation type="submission" date="2024-03" db="EMBL/GenBank/DDBJ databases">
        <title>Complete genome sequence of the green alga Chloropicon roscoffensis RCC1871.</title>
        <authorList>
            <person name="Lemieux C."/>
            <person name="Pombert J.-F."/>
            <person name="Otis C."/>
            <person name="Turmel M."/>
        </authorList>
    </citation>
    <scope>NUCLEOTIDE SEQUENCE [LARGE SCALE GENOMIC DNA]</scope>
    <source>
        <strain evidence="4 5">RCC1871</strain>
    </source>
</reference>
<dbReference type="InterPro" id="IPR028283">
    <property type="entry name" value="WASH-7_C"/>
</dbReference>
<dbReference type="Pfam" id="PF14745">
    <property type="entry name" value="WASH-4_N"/>
    <property type="match status" value="1"/>
</dbReference>
<gene>
    <name evidence="4" type="ORF">HKI87_06g42670</name>
</gene>
<dbReference type="InterPro" id="IPR027307">
    <property type="entry name" value="WASH7"/>
</dbReference>
<dbReference type="Pfam" id="PF14744">
    <property type="entry name" value="WASH-7_mid"/>
    <property type="match status" value="1"/>
</dbReference>
<feature type="domain" description="WASH complex subunit 7 C-terminal" evidence="3">
    <location>
        <begin position="991"/>
        <end position="1165"/>
    </location>
</feature>
<dbReference type="InterPro" id="IPR028191">
    <property type="entry name" value="WASH-4_N"/>
</dbReference>
<feature type="domain" description="WASH complex subunit 7 central" evidence="1">
    <location>
        <begin position="621"/>
        <end position="964"/>
    </location>
</feature>
<dbReference type="GO" id="GO:0071203">
    <property type="term" value="C:WASH complex"/>
    <property type="evidence" value="ECO:0007669"/>
    <property type="project" value="InterPro"/>
</dbReference>
<dbReference type="GO" id="GO:0005768">
    <property type="term" value="C:endosome"/>
    <property type="evidence" value="ECO:0007669"/>
    <property type="project" value="TreeGrafter"/>
</dbReference>
<dbReference type="PANTHER" id="PTHR31409:SF0">
    <property type="entry name" value="WASH COMPLEX SUBUNIT 4"/>
    <property type="match status" value="1"/>
</dbReference>
<evidence type="ECO:0000259" key="1">
    <source>
        <dbReference type="Pfam" id="PF14744"/>
    </source>
</evidence>
<evidence type="ECO:0000313" key="4">
    <source>
        <dbReference type="EMBL" id="WZN62725.1"/>
    </source>
</evidence>
<evidence type="ECO:0000313" key="5">
    <source>
        <dbReference type="Proteomes" id="UP001472866"/>
    </source>
</evidence>
<dbReference type="Pfam" id="PF14746">
    <property type="entry name" value="WASH-7_C"/>
    <property type="match status" value="1"/>
</dbReference>
<accession>A0AAX4P8M1</accession>
<name>A0AAX4P8M1_9CHLO</name>
<dbReference type="AlphaFoldDB" id="A0AAX4P8M1"/>
<organism evidence="4 5">
    <name type="scientific">Chloropicon roscoffensis</name>
    <dbReference type="NCBI Taxonomy" id="1461544"/>
    <lineage>
        <taxon>Eukaryota</taxon>
        <taxon>Viridiplantae</taxon>
        <taxon>Chlorophyta</taxon>
        <taxon>Chloropicophyceae</taxon>
        <taxon>Chloropicales</taxon>
        <taxon>Chloropicaceae</taxon>
        <taxon>Chloropicon</taxon>
    </lineage>
</organism>
<protein>
    <submittedName>
        <fullName evidence="4">Subunit 7 of WASH complex</fullName>
    </submittedName>
</protein>